<dbReference type="AlphaFoldDB" id="A0A1G6W1A0"/>
<dbReference type="STRING" id="265719.SAMN04488509_10476"/>
<name>A0A1G6W1A0_9GAMM</name>
<proteinExistence type="predicted"/>
<sequence length="255" mass="25529">MRVSGSCVRVFRGIACGWLLACAPALAQQVVTPGFGGCGSFDEERRLEFTLAAPVSAGQTLSLALAVGPGLVSGLSLGDSRGNVYLPLAASRGREHDAAALVWAGRLQQGLSAGDRLQLRLDSLVTDTRACVLALGYGDLLAVPGSLRAANAAHGQDAQPSLGLVNMTPAVAQAALAVFAFESSPGALTAAGDLAVLGPICASGGTPCLALAHAQGDTGSAIAPSLVLTAAQAVGWQGAAVVLPRASLFRDGFES</sequence>
<reference evidence="2 3" key="1">
    <citation type="submission" date="2016-10" db="EMBL/GenBank/DDBJ databases">
        <authorList>
            <person name="de Groot N.N."/>
        </authorList>
    </citation>
    <scope>NUCLEOTIDE SEQUENCE [LARGE SCALE GENOMIC DNA]</scope>
    <source>
        <strain evidence="2 3">DSM 16957</strain>
    </source>
</reference>
<dbReference type="Proteomes" id="UP000199603">
    <property type="component" value="Unassembled WGS sequence"/>
</dbReference>
<gene>
    <name evidence="2" type="ORF">SAMN04488509_10476</name>
</gene>
<accession>A0A1G6W1A0</accession>
<feature type="signal peptide" evidence="1">
    <location>
        <begin position="1"/>
        <end position="27"/>
    </location>
</feature>
<evidence type="ECO:0000256" key="1">
    <source>
        <dbReference type="SAM" id="SignalP"/>
    </source>
</evidence>
<keyword evidence="3" id="KW-1185">Reference proteome</keyword>
<protein>
    <submittedName>
        <fullName evidence="2">Uncharacterized protein</fullName>
    </submittedName>
</protein>
<keyword evidence="1" id="KW-0732">Signal</keyword>
<dbReference type="EMBL" id="FNAG01000004">
    <property type="protein sequence ID" value="SDD59720.1"/>
    <property type="molecule type" value="Genomic_DNA"/>
</dbReference>
<evidence type="ECO:0000313" key="2">
    <source>
        <dbReference type="EMBL" id="SDD59720.1"/>
    </source>
</evidence>
<feature type="chain" id="PRO_5011677931" evidence="1">
    <location>
        <begin position="28"/>
        <end position="255"/>
    </location>
</feature>
<organism evidence="2 3">
    <name type="scientific">Aquimonas voraii</name>
    <dbReference type="NCBI Taxonomy" id="265719"/>
    <lineage>
        <taxon>Bacteria</taxon>
        <taxon>Pseudomonadati</taxon>
        <taxon>Pseudomonadota</taxon>
        <taxon>Gammaproteobacteria</taxon>
        <taxon>Lysobacterales</taxon>
        <taxon>Lysobacteraceae</taxon>
        <taxon>Aquimonas</taxon>
    </lineage>
</organism>
<evidence type="ECO:0000313" key="3">
    <source>
        <dbReference type="Proteomes" id="UP000199603"/>
    </source>
</evidence>